<dbReference type="Proteomes" id="UP001280581">
    <property type="component" value="Unassembled WGS sequence"/>
</dbReference>
<protein>
    <recommendedName>
        <fullName evidence="2">DUF7605 domain-containing protein</fullName>
    </recommendedName>
</protein>
<feature type="region of interest" description="Disordered" evidence="1">
    <location>
        <begin position="123"/>
        <end position="156"/>
    </location>
</feature>
<dbReference type="InterPro" id="IPR056024">
    <property type="entry name" value="DUF7605"/>
</dbReference>
<sequence length="982" mass="114217">MGKRRRPRRQAGDSYRPAAPKRQRYFQDDDSKDQVPPALSGSSHQTGEVLQSRFWRMSDYISPENRFRTPFRHDEQLQQAYNSYASPKQEYVANEINQPGFQSTSWDASVPTAPRAMRLWRSRSEAHQSPYAQSSDSSGLTTYRPNRKQTTEDIPLDFDSMQKAFHTVAYSDIQHDSSSDFQSSTNIVFNTRFRRAEKDIHTIWRELTDLSQGISEDIHRELGRSKEPYIINKPIIGFSGDSGQGKSRLIGALLDDPGLVISADSGRSATRTPIEYRKLHQAATGINYESEIILMPWEYFEYRLKRTLLDLVRGLFHAESIEESTENVHASCQLAKEFLGSFFKNDKRFCDEKSLRVLLKDAKGLEDHAGRAYIFRLARLQYETVKDNPDIFRLKQQYGTTSTQNGMWEKIFPYAFGGSKSALPFEPWPMVRRIIIRSRAGILEHVLIRDLPGLDDHSYLNVEATQKDLMDCDVEVIVHKIGRVISGTSVSMHMRESRERGGRSRKIILVPTMKDHIGAGHGLHLHTAFDATEQLEWDNNIGHKKELERNKPKMDSRFYEYVQEWLKFRDLTLSVKERDRRVIQAWEESEVFPTSAEHYERNVAGYPAKGPIPLLPEDTGIPRLKRYLAEFPSEDRYKKLYNYTEGTLGSLITSLNTRLQEENPETQPVSLHFSSQEIVHRLKTEVFTSFNKKISGPLLEVARRSMESWIKKAIEEHRKWQPGSGLENQWHTNQHRAWMIRHGDHSTRRQNHIVWNRWLLRKVVHTLLPEFEAVEDDCTEFLAPAEVMLFKELDSMRDHLLSQKSKYDRDELENVLKRLDAKKLRIYTIIRQAAKDVHSAVLVERQRTTKDDYGNYFREAMHPVYEKALAARQSGEPKYATRVRAFDAALSDMKDGPFARIVQGLEEACEKQRRRTVSEVCTQIKEELDTLKADREQHQPAKERSNVRAENKEIIEQLAKLEHNRRQVMFVLDELKPQYDFK</sequence>
<keyword evidence="4" id="KW-1185">Reference proteome</keyword>
<evidence type="ECO:0000259" key="2">
    <source>
        <dbReference type="Pfam" id="PF24564"/>
    </source>
</evidence>
<dbReference type="EMBL" id="WVTA01000005">
    <property type="protein sequence ID" value="KAK3210264.1"/>
    <property type="molecule type" value="Genomic_DNA"/>
</dbReference>
<evidence type="ECO:0000313" key="3">
    <source>
        <dbReference type="EMBL" id="KAK3210264.1"/>
    </source>
</evidence>
<accession>A0AAN6M3A5</accession>
<evidence type="ECO:0000256" key="1">
    <source>
        <dbReference type="SAM" id="MobiDB-lite"/>
    </source>
</evidence>
<comment type="caution">
    <text evidence="3">The sequence shown here is derived from an EMBL/GenBank/DDBJ whole genome shotgun (WGS) entry which is preliminary data.</text>
</comment>
<dbReference type="InterPro" id="IPR027417">
    <property type="entry name" value="P-loop_NTPase"/>
</dbReference>
<organism evidence="3 4">
    <name type="scientific">Pseudopithomyces chartarum</name>
    <dbReference type="NCBI Taxonomy" id="1892770"/>
    <lineage>
        <taxon>Eukaryota</taxon>
        <taxon>Fungi</taxon>
        <taxon>Dikarya</taxon>
        <taxon>Ascomycota</taxon>
        <taxon>Pezizomycotina</taxon>
        <taxon>Dothideomycetes</taxon>
        <taxon>Pleosporomycetidae</taxon>
        <taxon>Pleosporales</taxon>
        <taxon>Massarineae</taxon>
        <taxon>Didymosphaeriaceae</taxon>
        <taxon>Pseudopithomyces</taxon>
    </lineage>
</organism>
<dbReference type="AlphaFoldDB" id="A0AAN6M3A5"/>
<name>A0AAN6M3A5_9PLEO</name>
<dbReference type="PANTHER" id="PTHR36681:SF3">
    <property type="entry name" value="NUCLEAR GTPASE, GERMINAL CENTER-ASSOCIATED, TANDEM DUPLICATE 3"/>
    <property type="match status" value="1"/>
</dbReference>
<reference evidence="3 4" key="1">
    <citation type="submission" date="2021-02" db="EMBL/GenBank/DDBJ databases">
        <title>Genome assembly of Pseudopithomyces chartarum.</title>
        <authorList>
            <person name="Jauregui R."/>
            <person name="Singh J."/>
            <person name="Voisey C."/>
        </authorList>
    </citation>
    <scope>NUCLEOTIDE SEQUENCE [LARGE SCALE GENOMIC DNA]</scope>
    <source>
        <strain evidence="3 4">AGR01</strain>
    </source>
</reference>
<evidence type="ECO:0000313" key="4">
    <source>
        <dbReference type="Proteomes" id="UP001280581"/>
    </source>
</evidence>
<gene>
    <name evidence="3" type="ORF">GRF29_44g2172155</name>
</gene>
<dbReference type="PANTHER" id="PTHR36681">
    <property type="entry name" value="NUCLEAR GTPASE, GERMINAL CENTER-ASSOCIATED, TANDEM DUPLICATE 3"/>
    <property type="match status" value="1"/>
</dbReference>
<dbReference type="SUPFAM" id="SSF52540">
    <property type="entry name" value="P-loop containing nucleoside triphosphate hydrolases"/>
    <property type="match status" value="1"/>
</dbReference>
<feature type="compositionally biased region" description="Polar residues" evidence="1">
    <location>
        <begin position="130"/>
        <end position="144"/>
    </location>
</feature>
<dbReference type="Pfam" id="PF24564">
    <property type="entry name" value="DUF7605"/>
    <property type="match status" value="1"/>
</dbReference>
<feature type="domain" description="DUF7605" evidence="2">
    <location>
        <begin position="706"/>
        <end position="891"/>
    </location>
</feature>
<feature type="region of interest" description="Disordered" evidence="1">
    <location>
        <begin position="1"/>
        <end position="46"/>
    </location>
</feature>
<proteinExistence type="predicted"/>